<accession>A0AAN6YHS4</accession>
<organism evidence="2 3">
    <name type="scientific">Rhypophila decipiens</name>
    <dbReference type="NCBI Taxonomy" id="261697"/>
    <lineage>
        <taxon>Eukaryota</taxon>
        <taxon>Fungi</taxon>
        <taxon>Dikarya</taxon>
        <taxon>Ascomycota</taxon>
        <taxon>Pezizomycotina</taxon>
        <taxon>Sordariomycetes</taxon>
        <taxon>Sordariomycetidae</taxon>
        <taxon>Sordariales</taxon>
        <taxon>Naviculisporaceae</taxon>
        <taxon>Rhypophila</taxon>
    </lineage>
</organism>
<gene>
    <name evidence="2" type="ORF">QBC37DRAFT_478265</name>
</gene>
<dbReference type="EMBL" id="MU858050">
    <property type="protein sequence ID" value="KAK4218921.1"/>
    <property type="molecule type" value="Genomic_DNA"/>
</dbReference>
<reference evidence="2" key="2">
    <citation type="submission" date="2023-05" db="EMBL/GenBank/DDBJ databases">
        <authorList>
            <consortium name="Lawrence Berkeley National Laboratory"/>
            <person name="Steindorff A."/>
            <person name="Hensen N."/>
            <person name="Bonometti L."/>
            <person name="Westerberg I."/>
            <person name="Brannstrom I.O."/>
            <person name="Guillou S."/>
            <person name="Cros-Aarteil S."/>
            <person name="Calhoun S."/>
            <person name="Haridas S."/>
            <person name="Kuo A."/>
            <person name="Mondo S."/>
            <person name="Pangilinan J."/>
            <person name="Riley R."/>
            <person name="Labutti K."/>
            <person name="Andreopoulos B."/>
            <person name="Lipzen A."/>
            <person name="Chen C."/>
            <person name="Yanf M."/>
            <person name="Daum C."/>
            <person name="Ng V."/>
            <person name="Clum A."/>
            <person name="Ohm R."/>
            <person name="Martin F."/>
            <person name="Silar P."/>
            <person name="Natvig D."/>
            <person name="Lalanne C."/>
            <person name="Gautier V."/>
            <person name="Ament-Velasquez S.L."/>
            <person name="Kruys A."/>
            <person name="Hutchinson M.I."/>
            <person name="Powell A.J."/>
            <person name="Barry K."/>
            <person name="Miller A.N."/>
            <person name="Grigoriev I.V."/>
            <person name="Debuchy R."/>
            <person name="Gladieux P."/>
            <person name="Thoren M.H."/>
            <person name="Johannesson H."/>
        </authorList>
    </citation>
    <scope>NUCLEOTIDE SEQUENCE</scope>
    <source>
        <strain evidence="2">PSN293</strain>
    </source>
</reference>
<evidence type="ECO:0000313" key="3">
    <source>
        <dbReference type="Proteomes" id="UP001301769"/>
    </source>
</evidence>
<reference evidence="2" key="1">
    <citation type="journal article" date="2023" name="Mol. Phylogenet. Evol.">
        <title>Genome-scale phylogeny and comparative genomics of the fungal order Sordariales.</title>
        <authorList>
            <person name="Hensen N."/>
            <person name="Bonometti L."/>
            <person name="Westerberg I."/>
            <person name="Brannstrom I.O."/>
            <person name="Guillou S."/>
            <person name="Cros-Aarteil S."/>
            <person name="Calhoun S."/>
            <person name="Haridas S."/>
            <person name="Kuo A."/>
            <person name="Mondo S."/>
            <person name="Pangilinan J."/>
            <person name="Riley R."/>
            <person name="LaButti K."/>
            <person name="Andreopoulos B."/>
            <person name="Lipzen A."/>
            <person name="Chen C."/>
            <person name="Yan M."/>
            <person name="Daum C."/>
            <person name="Ng V."/>
            <person name="Clum A."/>
            <person name="Steindorff A."/>
            <person name="Ohm R.A."/>
            <person name="Martin F."/>
            <person name="Silar P."/>
            <person name="Natvig D.O."/>
            <person name="Lalanne C."/>
            <person name="Gautier V."/>
            <person name="Ament-Velasquez S.L."/>
            <person name="Kruys A."/>
            <person name="Hutchinson M.I."/>
            <person name="Powell A.J."/>
            <person name="Barry K."/>
            <person name="Miller A.N."/>
            <person name="Grigoriev I.V."/>
            <person name="Debuchy R."/>
            <person name="Gladieux P."/>
            <person name="Hiltunen Thoren M."/>
            <person name="Johannesson H."/>
        </authorList>
    </citation>
    <scope>NUCLEOTIDE SEQUENCE</scope>
    <source>
        <strain evidence="2">PSN293</strain>
    </source>
</reference>
<protein>
    <submittedName>
        <fullName evidence="2">Uncharacterized protein</fullName>
    </submittedName>
</protein>
<feature type="region of interest" description="Disordered" evidence="1">
    <location>
        <begin position="1"/>
        <end position="118"/>
    </location>
</feature>
<proteinExistence type="predicted"/>
<feature type="compositionally biased region" description="Basic and acidic residues" evidence="1">
    <location>
        <begin position="36"/>
        <end position="50"/>
    </location>
</feature>
<feature type="compositionally biased region" description="Basic and acidic residues" evidence="1">
    <location>
        <begin position="68"/>
        <end position="88"/>
    </location>
</feature>
<evidence type="ECO:0000256" key="1">
    <source>
        <dbReference type="SAM" id="MobiDB-lite"/>
    </source>
</evidence>
<sequence length="540" mass="62560">MANDSRRPKELCPVQGTRIPKPRLPVVRAGGKRQVHWKERQHTSTRREVKQTPVDKMTKLQESVESVPKSDQEPQHTKPKHPGSECPKKTRPKQTKPKQPTPKQTRAAKPKPEQAMATETEDTIVFGVFKTRRVITEEDDQETQQLETISAPEANIRGQKTDVWGPEMLSPKDVTLTEQIFDMKLYLKSGSVSTAKYTDPNENYQCLREQLQTDWSFWSVLKRDEYHQDFLEWVESRRGAHHWERVFKSAGPITWVTRRKIWNKARRDCLAEIKREREDYFMRTARELENRFPGEACRWIGVRNDHFPIPKFGHMSEHSRMTSKSAKTKEMGRSYNKAHKATNVQAPKQWTDVTEHKYCKQVDLGREGKPNKAQKCDQCLAIKAQQEKLTQMDTSARRQEKMGWGYGEVEDWTLHGQNTRSGPMQTCVRVLSGPRPWTTYGAPPLGPAGHFITKRSADREMTELLLNRLTRSLARSLVLGTAEPADYSFYTVSTPGIWGSCRLFTTSLHICIYNWNRFVDRFFFLLLLLFTGLDQELGQV</sequence>
<evidence type="ECO:0000313" key="2">
    <source>
        <dbReference type="EMBL" id="KAK4218921.1"/>
    </source>
</evidence>
<dbReference type="AlphaFoldDB" id="A0AAN6YHS4"/>
<comment type="caution">
    <text evidence="2">The sequence shown here is derived from an EMBL/GenBank/DDBJ whole genome shotgun (WGS) entry which is preliminary data.</text>
</comment>
<feature type="compositionally biased region" description="Basic and acidic residues" evidence="1">
    <location>
        <begin position="1"/>
        <end position="10"/>
    </location>
</feature>
<keyword evidence="3" id="KW-1185">Reference proteome</keyword>
<dbReference type="Proteomes" id="UP001301769">
    <property type="component" value="Unassembled WGS sequence"/>
</dbReference>
<name>A0AAN6YHS4_9PEZI</name>